<dbReference type="AlphaFoldDB" id="A0A1X7HQF5"/>
<protein>
    <submittedName>
        <fullName evidence="2">Uncharacterized protein</fullName>
    </submittedName>
</protein>
<feature type="region of interest" description="Disordered" evidence="1">
    <location>
        <begin position="234"/>
        <end position="258"/>
    </location>
</feature>
<evidence type="ECO:0000313" key="3">
    <source>
        <dbReference type="Proteomes" id="UP000192940"/>
    </source>
</evidence>
<gene>
    <name evidence="2" type="ORF">SAMN05661091_5275</name>
</gene>
<proteinExistence type="predicted"/>
<accession>A0A1X7HQF5</accession>
<keyword evidence="3" id="KW-1185">Reference proteome</keyword>
<dbReference type="Proteomes" id="UP000192940">
    <property type="component" value="Chromosome I"/>
</dbReference>
<dbReference type="EMBL" id="LT840184">
    <property type="protein sequence ID" value="SMF90886.1"/>
    <property type="molecule type" value="Genomic_DNA"/>
</dbReference>
<feature type="region of interest" description="Disordered" evidence="1">
    <location>
        <begin position="131"/>
        <end position="150"/>
    </location>
</feature>
<dbReference type="RefSeq" id="WP_208915912.1">
    <property type="nucleotide sequence ID" value="NZ_LT840184.1"/>
</dbReference>
<name>A0A1X7HQF5_9BACL</name>
<organism evidence="2 3">
    <name type="scientific">Paenibacillus uliginis N3/975</name>
    <dbReference type="NCBI Taxonomy" id="1313296"/>
    <lineage>
        <taxon>Bacteria</taxon>
        <taxon>Bacillati</taxon>
        <taxon>Bacillota</taxon>
        <taxon>Bacilli</taxon>
        <taxon>Bacillales</taxon>
        <taxon>Paenibacillaceae</taxon>
        <taxon>Paenibacillus</taxon>
    </lineage>
</organism>
<evidence type="ECO:0000313" key="2">
    <source>
        <dbReference type="EMBL" id="SMF90886.1"/>
    </source>
</evidence>
<reference evidence="2 3" key="1">
    <citation type="submission" date="2017-04" db="EMBL/GenBank/DDBJ databases">
        <authorList>
            <person name="Afonso C.L."/>
            <person name="Miller P.J."/>
            <person name="Scott M.A."/>
            <person name="Spackman E."/>
            <person name="Goraichik I."/>
            <person name="Dimitrov K.M."/>
            <person name="Suarez D.L."/>
            <person name="Swayne D.E."/>
        </authorList>
    </citation>
    <scope>NUCLEOTIDE SEQUENCE [LARGE SCALE GENOMIC DNA]</scope>
    <source>
        <strain evidence="2 3">N3/975</strain>
    </source>
</reference>
<feature type="compositionally biased region" description="Basic and acidic residues" evidence="1">
    <location>
        <begin position="236"/>
        <end position="249"/>
    </location>
</feature>
<sequence length="258" mass="27636">MIYIGKKVIAGSIIASVVLGGAGYLQNNTFAASADTSTKVTDQAASDTAKKEAGDKVREDDSKMGHFRGGFGGGSLIKQTAEVLDLKESDIRTQLEAGKTFAGIAEDKGLTKAAFLQKLIDAETKKIDERKSEGALTDNQAVEQKEKLSDRLEQAIESSDIGRGGHGKESGMDHGMGRFGKTDEIAEILGMTEEKLKEGLEEGKTIAELAASKGISETDLIQKLKDNMTEPLKQWVNEKHTAPDKKAETTTETEADAT</sequence>
<dbReference type="STRING" id="1313296.SAMN05661091_5275"/>
<evidence type="ECO:0000256" key="1">
    <source>
        <dbReference type="SAM" id="MobiDB-lite"/>
    </source>
</evidence>